<gene>
    <name evidence="2" type="ORF">CV102_13470</name>
</gene>
<organism evidence="2 3">
    <name type="scientific">Natronococcus pandeyae</name>
    <dbReference type="NCBI Taxonomy" id="2055836"/>
    <lineage>
        <taxon>Archaea</taxon>
        <taxon>Methanobacteriati</taxon>
        <taxon>Methanobacteriota</taxon>
        <taxon>Stenosarchaea group</taxon>
        <taxon>Halobacteria</taxon>
        <taxon>Halobacteriales</taxon>
        <taxon>Natrialbaceae</taxon>
        <taxon>Natronococcus</taxon>
    </lineage>
</organism>
<sequence>MAAMGTTTVEAESGSDYKTVTVPVDQRKLIYVDDGETLENVLFDVTATDAGVSIIATGTDWTIRNVAVRGQVEIGDECVLCVADTGSGNSHIENVWIGDGARYEEKGGTGLWIAPEHDGHLEIERVNIQEMSDNGFYCSAPGTDGGGTVTLRNCYAANCWVSHYRIAEGIIENCVASVTDSRQYRKGRGVWAWEPGSVEVKGCHFHMNGHHYSFVAGANDSPSHITVADTQWDDGFHGGWSERHGSRIKFEDGNGNDPQNVIPEGCPASIVDVLPGEVGDISIRNQVSTGETVVVERAAHKPDDFVVVIHDESGDAIGHSDPIEGGETCENLTVALDPPLAESQTATAMLHYIDDENDFGESIRVNDEPIQNAASVTICTEDEPSVCGYTNEDNVVDTSGLRTAIDDWRNGDIDSSLLRNVIDYWRSRDPIEK</sequence>
<evidence type="ECO:0000259" key="1">
    <source>
        <dbReference type="Pfam" id="PF23951"/>
    </source>
</evidence>
<dbReference type="Pfam" id="PF23951">
    <property type="entry name" value="DUF7282"/>
    <property type="match status" value="1"/>
</dbReference>
<keyword evidence="3" id="KW-1185">Reference proteome</keyword>
<feature type="domain" description="DUF7282" evidence="1">
    <location>
        <begin position="280"/>
        <end position="375"/>
    </location>
</feature>
<name>A0A8J8Q489_9EURY</name>
<dbReference type="InterPro" id="IPR055706">
    <property type="entry name" value="Slg1/2_DUF7282"/>
</dbReference>
<dbReference type="AlphaFoldDB" id="A0A8J8Q489"/>
<comment type="caution">
    <text evidence="2">The sequence shown here is derived from an EMBL/GenBank/DDBJ whole genome shotgun (WGS) entry which is preliminary data.</text>
</comment>
<accession>A0A8J8Q489</accession>
<dbReference type="InterPro" id="IPR011050">
    <property type="entry name" value="Pectin_lyase_fold/virulence"/>
</dbReference>
<evidence type="ECO:0000313" key="2">
    <source>
        <dbReference type="EMBL" id="TYL38203.1"/>
    </source>
</evidence>
<dbReference type="SUPFAM" id="SSF51126">
    <property type="entry name" value="Pectin lyase-like"/>
    <property type="match status" value="1"/>
</dbReference>
<protein>
    <recommendedName>
        <fullName evidence="1">DUF7282 domain-containing protein</fullName>
    </recommendedName>
</protein>
<dbReference type="Proteomes" id="UP000766904">
    <property type="component" value="Unassembled WGS sequence"/>
</dbReference>
<reference evidence="2" key="1">
    <citation type="submission" date="2017-11" db="EMBL/GenBank/DDBJ databases">
        <authorList>
            <person name="Kajale S.C."/>
            <person name="Sharma A."/>
        </authorList>
    </citation>
    <scope>NUCLEOTIDE SEQUENCE</scope>
    <source>
        <strain evidence="2">LS1_42</strain>
    </source>
</reference>
<proteinExistence type="predicted"/>
<dbReference type="EMBL" id="PHNJ01000006">
    <property type="protein sequence ID" value="TYL38203.1"/>
    <property type="molecule type" value="Genomic_DNA"/>
</dbReference>
<evidence type="ECO:0000313" key="3">
    <source>
        <dbReference type="Proteomes" id="UP000766904"/>
    </source>
</evidence>